<evidence type="ECO:0000256" key="13">
    <source>
        <dbReference type="PIRSR" id="PIRSR600823-3"/>
    </source>
</evidence>
<dbReference type="FunFam" id="1.10.420.10:FF:000001">
    <property type="entry name" value="Peroxidase"/>
    <property type="match status" value="1"/>
</dbReference>
<keyword evidence="4" id="KW-0575">Peroxidase</keyword>
<feature type="binding site" evidence="13">
    <location>
        <position position="176"/>
    </location>
    <ligand>
        <name>Ca(2+)</name>
        <dbReference type="ChEBI" id="CHEBI:29108"/>
        <label>2</label>
    </ligand>
</feature>
<dbReference type="EMBL" id="JAVIJP010000044">
    <property type="protein sequence ID" value="KAL3626784.1"/>
    <property type="molecule type" value="Genomic_DNA"/>
</dbReference>
<comment type="catalytic activity">
    <reaction evidence="1">
        <text>2 a phenolic donor + H2O2 = 2 a phenolic radical donor + 2 H2O</text>
        <dbReference type="Rhea" id="RHEA:56136"/>
        <dbReference type="ChEBI" id="CHEBI:15377"/>
        <dbReference type="ChEBI" id="CHEBI:16240"/>
        <dbReference type="ChEBI" id="CHEBI:139520"/>
        <dbReference type="ChEBI" id="CHEBI:139521"/>
        <dbReference type="EC" id="1.11.1.7"/>
    </reaction>
</comment>
<dbReference type="GO" id="GO:0140825">
    <property type="term" value="F:lactoperoxidase activity"/>
    <property type="evidence" value="ECO:0007669"/>
    <property type="project" value="UniProtKB-EC"/>
</dbReference>
<dbReference type="CDD" id="cd00693">
    <property type="entry name" value="secretory_peroxidase"/>
    <property type="match status" value="1"/>
</dbReference>
<feature type="binding site" evidence="13">
    <location>
        <position position="124"/>
    </location>
    <ligand>
        <name>Ca(2+)</name>
        <dbReference type="ChEBI" id="CHEBI:29108"/>
        <label>2</label>
    </ligand>
</feature>
<evidence type="ECO:0000256" key="7">
    <source>
        <dbReference type="ARBA" id="ARBA00022837"/>
    </source>
</evidence>
<dbReference type="PROSITE" id="PS00435">
    <property type="entry name" value="PEROXIDASE_1"/>
    <property type="match status" value="1"/>
</dbReference>
<dbReference type="PRINTS" id="PR00458">
    <property type="entry name" value="PEROXIDASE"/>
</dbReference>
<evidence type="ECO:0000256" key="1">
    <source>
        <dbReference type="ARBA" id="ARBA00000189"/>
    </source>
</evidence>
<comment type="similarity">
    <text evidence="2">Belongs to the peroxidase family. Ascorbate peroxidase subfamily.</text>
</comment>
<keyword evidence="8" id="KW-0560">Oxidoreductase</keyword>
<dbReference type="PANTHER" id="PTHR31388:SF180">
    <property type="entry name" value="PEROXIDASE"/>
    <property type="match status" value="1"/>
</dbReference>
<dbReference type="Gene3D" id="1.10.420.10">
    <property type="entry name" value="Peroxidase, domain 2"/>
    <property type="match status" value="1"/>
</dbReference>
<evidence type="ECO:0000256" key="3">
    <source>
        <dbReference type="ARBA" id="ARBA00012313"/>
    </source>
</evidence>
<dbReference type="InterPro" id="IPR002016">
    <property type="entry name" value="Haem_peroxidase"/>
</dbReference>
<evidence type="ECO:0000256" key="2">
    <source>
        <dbReference type="ARBA" id="ARBA00006873"/>
    </source>
</evidence>
<organism evidence="16 17">
    <name type="scientific">Castilleja foliolosa</name>
    <dbReference type="NCBI Taxonomy" id="1961234"/>
    <lineage>
        <taxon>Eukaryota</taxon>
        <taxon>Viridiplantae</taxon>
        <taxon>Streptophyta</taxon>
        <taxon>Embryophyta</taxon>
        <taxon>Tracheophyta</taxon>
        <taxon>Spermatophyta</taxon>
        <taxon>Magnoliopsida</taxon>
        <taxon>eudicotyledons</taxon>
        <taxon>Gunneridae</taxon>
        <taxon>Pentapetalae</taxon>
        <taxon>asterids</taxon>
        <taxon>lamiids</taxon>
        <taxon>Lamiales</taxon>
        <taxon>Orobanchaceae</taxon>
        <taxon>Pedicularideae</taxon>
        <taxon>Castillejinae</taxon>
        <taxon>Castilleja</taxon>
    </lineage>
</organism>
<feature type="binding site" evidence="13">
    <location>
        <position position="2"/>
    </location>
    <ligand>
        <name>Ca(2+)</name>
        <dbReference type="ChEBI" id="CHEBI:29108"/>
        <label>1</label>
    </ligand>
</feature>
<protein>
    <recommendedName>
        <fullName evidence="3">peroxidase</fullName>
        <ecNumber evidence="3">1.11.1.7</ecNumber>
    </recommendedName>
</protein>
<feature type="binding site" evidence="13">
    <location>
        <position position="6"/>
    </location>
    <ligand>
        <name>Ca(2+)</name>
        <dbReference type="ChEBI" id="CHEBI:29108"/>
        <label>1</label>
    </ligand>
</feature>
<keyword evidence="7 13" id="KW-0106">Calcium</keyword>
<dbReference type="InterPro" id="IPR000823">
    <property type="entry name" value="Peroxidase_pln"/>
</dbReference>
<reference evidence="17" key="1">
    <citation type="journal article" date="2024" name="IScience">
        <title>Strigolactones Initiate the Formation of Haustorium-like Structures in Castilleja.</title>
        <authorList>
            <person name="Buerger M."/>
            <person name="Peterson D."/>
            <person name="Chory J."/>
        </authorList>
    </citation>
    <scope>NUCLEOTIDE SEQUENCE [LARGE SCALE GENOMIC DNA]</scope>
</reference>
<proteinExistence type="inferred from homology"/>
<evidence type="ECO:0000256" key="10">
    <source>
        <dbReference type="ARBA" id="ARBA00023157"/>
    </source>
</evidence>
<dbReference type="InterPro" id="IPR010255">
    <property type="entry name" value="Haem_peroxidase_sf"/>
</dbReference>
<dbReference type="PANTHER" id="PTHR31388">
    <property type="entry name" value="PEROXIDASE 72-RELATED"/>
    <property type="match status" value="1"/>
</dbReference>
<dbReference type="Pfam" id="PF00141">
    <property type="entry name" value="peroxidase"/>
    <property type="match status" value="1"/>
</dbReference>
<dbReference type="PRINTS" id="PR00461">
    <property type="entry name" value="PLPEROXIDASE"/>
</dbReference>
<feature type="binding site" evidence="13">
    <location>
        <position position="18"/>
    </location>
    <ligand>
        <name>Ca(2+)</name>
        <dbReference type="ChEBI" id="CHEBI:29108"/>
        <label>1</label>
    </ligand>
</feature>
<comment type="cofactor">
    <cofactor evidence="13">
        <name>heme b</name>
        <dbReference type="ChEBI" id="CHEBI:60344"/>
    </cofactor>
    <text evidence="13">Binds 1 heme b (iron(II)-protoporphyrin IX) group per subunit.</text>
</comment>
<sequence length="255" mass="27608">MGCEGSILLDESSEFRSEKAAFPNLNSARGFEVIDAIKANVEKACPSVVSCTDILTLASRDAVFLAGGRFWAVPLGRRDGRTANQDGANRDLPSPFEPLENITSKFIAKGLDAKDMVVLSGGHTLGFAHCFTFKQRLFDSDGLGNPDPTLDISLLSKLRGSCPNQNDSDTNLVPFDSSSSRFDNSYFKSLVNKSGLLQSDQALMGDNKTAAIVLSYIKFPFLFANDFATSMVKMSNIGVLTGQQGDIRKNCRVVN</sequence>
<evidence type="ECO:0000256" key="5">
    <source>
        <dbReference type="ARBA" id="ARBA00022617"/>
    </source>
</evidence>
<dbReference type="Gene3D" id="1.10.520.10">
    <property type="match status" value="1"/>
</dbReference>
<evidence type="ECO:0000256" key="14">
    <source>
        <dbReference type="PIRSR" id="PIRSR600823-5"/>
    </source>
</evidence>
<evidence type="ECO:0000256" key="12">
    <source>
        <dbReference type="PIRSR" id="PIRSR600823-2"/>
    </source>
</evidence>
<feature type="disulfide bond" evidence="14">
    <location>
        <begin position="130"/>
        <end position="162"/>
    </location>
</feature>
<gene>
    <name evidence="16" type="ORF">CASFOL_029356</name>
</gene>
<name>A0ABD3CBT2_9LAMI</name>
<keyword evidence="9 13" id="KW-0408">Iron</keyword>
<keyword evidence="11" id="KW-0325">Glycoprotein</keyword>
<comment type="caution">
    <text evidence="16">The sequence shown here is derived from an EMBL/GenBank/DDBJ whole genome shotgun (WGS) entry which is preliminary data.</text>
</comment>
<dbReference type="GO" id="GO:0046872">
    <property type="term" value="F:metal ion binding"/>
    <property type="evidence" value="ECO:0007669"/>
    <property type="project" value="UniProtKB-KW"/>
</dbReference>
<dbReference type="InterPro" id="IPR019793">
    <property type="entry name" value="Peroxidases_heam-ligand_BS"/>
</dbReference>
<feature type="domain" description="Plant heme peroxidase family profile" evidence="15">
    <location>
        <begin position="1"/>
        <end position="255"/>
    </location>
</feature>
<evidence type="ECO:0000256" key="8">
    <source>
        <dbReference type="ARBA" id="ARBA00023002"/>
    </source>
</evidence>
<evidence type="ECO:0000256" key="4">
    <source>
        <dbReference type="ARBA" id="ARBA00022559"/>
    </source>
</evidence>
<dbReference type="EC" id="1.11.1.7" evidence="3"/>
<dbReference type="AlphaFoldDB" id="A0ABD3CBT2"/>
<feature type="binding site" evidence="13">
    <location>
        <position position="183"/>
    </location>
    <ligand>
        <name>Ca(2+)</name>
        <dbReference type="ChEBI" id="CHEBI:29108"/>
        <label>2</label>
    </ligand>
</feature>
<comment type="cofactor">
    <cofactor evidence="13">
        <name>Ca(2+)</name>
        <dbReference type="ChEBI" id="CHEBI:29108"/>
    </cofactor>
    <text evidence="13">Binds 2 calcium ions per subunit.</text>
</comment>
<evidence type="ECO:0000259" key="15">
    <source>
        <dbReference type="PROSITE" id="PS50873"/>
    </source>
</evidence>
<evidence type="ECO:0000313" key="16">
    <source>
        <dbReference type="EMBL" id="KAL3626784.1"/>
    </source>
</evidence>
<keyword evidence="10 14" id="KW-1015">Disulfide bond</keyword>
<evidence type="ECO:0000313" key="17">
    <source>
        <dbReference type="Proteomes" id="UP001632038"/>
    </source>
</evidence>
<feature type="binding site" evidence="12">
    <location>
        <position position="93"/>
    </location>
    <ligand>
        <name>substrate</name>
    </ligand>
</feature>
<keyword evidence="5" id="KW-0349">Heme</keyword>
<evidence type="ECO:0000256" key="6">
    <source>
        <dbReference type="ARBA" id="ARBA00022723"/>
    </source>
</evidence>
<evidence type="ECO:0000256" key="11">
    <source>
        <dbReference type="ARBA" id="ARBA00023180"/>
    </source>
</evidence>
<feature type="disulfide bond" evidence="14">
    <location>
        <begin position="51"/>
        <end position="251"/>
    </location>
</feature>
<accession>A0ABD3CBT2</accession>
<dbReference type="Proteomes" id="UP001632038">
    <property type="component" value="Unassembled WGS sequence"/>
</dbReference>
<evidence type="ECO:0000256" key="9">
    <source>
        <dbReference type="ARBA" id="ARBA00023004"/>
    </source>
</evidence>
<dbReference type="PROSITE" id="PS50873">
    <property type="entry name" value="PEROXIDASE_4"/>
    <property type="match status" value="1"/>
</dbReference>
<dbReference type="InterPro" id="IPR033905">
    <property type="entry name" value="Secretory_peroxidase"/>
</dbReference>
<keyword evidence="6 13" id="KW-0479">Metal-binding</keyword>
<keyword evidence="17" id="KW-1185">Reference proteome</keyword>
<feature type="binding site" description="axial binding residue" evidence="13">
    <location>
        <position position="123"/>
    </location>
    <ligand>
        <name>heme b</name>
        <dbReference type="ChEBI" id="CHEBI:60344"/>
    </ligand>
    <ligandPart>
        <name>Fe</name>
        <dbReference type="ChEBI" id="CHEBI:18248"/>
    </ligandPart>
</feature>
<dbReference type="SUPFAM" id="SSF48113">
    <property type="entry name" value="Heme-dependent peroxidases"/>
    <property type="match status" value="1"/>
</dbReference>